<evidence type="ECO:0000256" key="8">
    <source>
        <dbReference type="ARBA" id="ARBA00023012"/>
    </source>
</evidence>
<dbReference type="SUPFAM" id="SSF47384">
    <property type="entry name" value="Homodimeric domain of signal transducing histidine kinase"/>
    <property type="match status" value="1"/>
</dbReference>
<dbReference type="Proteomes" id="UP001302719">
    <property type="component" value="Chromosome"/>
</dbReference>
<dbReference type="InterPro" id="IPR003594">
    <property type="entry name" value="HATPase_dom"/>
</dbReference>
<dbReference type="SUPFAM" id="SSF55781">
    <property type="entry name" value="GAF domain-like"/>
    <property type="match status" value="2"/>
</dbReference>
<sequence>MSNRLESTLATKQQSTLQKILTSVVNEVGMEAVLVAIMTHDGGPLVEQVSRGFSPREVRAILRALSMEDLKSLAVRNGGGGELESVLRIRMVTPGSKVALVLPLKFGGRVYGTLVLARRENSALTKREKTTLSTNVSHISTELKKAGLFGSSLILSKPVVGNEPLAMGVAGEEGPAPVARTYSNAEVQERIGSILTEEVNGGLSFDRGWVSIYDPLAATLEVLGVFGTQKKDVSPGQLLSLDDSASGWSVRHRKPRCDNNLASTQGRFHDYKQLYRDRFASTIVVPFYVRGRVAGTVTLASKNPNNFDQIGTESKSLEAISTKLVELFEDPSCHLSVMEVAPIQPEQPALKGQVITAQPEGGDVRKEERRAALHEVSSFLATEIREPIGFIRAQLEEITTDADLDFDSQTRVENAMRDMIRIETVLNEILDFAKPLELDRKMCRVQDLLDKAFSLVSTDIRVNRIEVLKKVPARLAQVRWDEVKMQHVFLCIFKNAIEAMSPGGHLRVEVMLTRARKPELQIIIANDGVPIPAEFVDKVFEPYFTTKRSGTGLGLATVKKVVEEHQGQISIASEPEKGTTVTILMPAPRPRTPYRPRRPA</sequence>
<accession>A0AA96GDJ2</accession>
<evidence type="ECO:0000256" key="3">
    <source>
        <dbReference type="ARBA" id="ARBA00022553"/>
    </source>
</evidence>
<dbReference type="PROSITE" id="PS50109">
    <property type="entry name" value="HIS_KIN"/>
    <property type="match status" value="1"/>
</dbReference>
<proteinExistence type="predicted"/>
<dbReference type="GO" id="GO:0005524">
    <property type="term" value="F:ATP binding"/>
    <property type="evidence" value="ECO:0007669"/>
    <property type="project" value="UniProtKB-KW"/>
</dbReference>
<keyword evidence="4" id="KW-0808">Transferase</keyword>
<dbReference type="Pfam" id="PF02518">
    <property type="entry name" value="HATPase_c"/>
    <property type="match status" value="1"/>
</dbReference>
<keyword evidence="6" id="KW-0418">Kinase</keyword>
<evidence type="ECO:0000256" key="5">
    <source>
        <dbReference type="ARBA" id="ARBA00022741"/>
    </source>
</evidence>
<dbReference type="PANTHER" id="PTHR43065">
    <property type="entry name" value="SENSOR HISTIDINE KINASE"/>
    <property type="match status" value="1"/>
</dbReference>
<gene>
    <name evidence="10" type="ORF">PP769_05065</name>
</gene>
<dbReference type="EMBL" id="CP116967">
    <property type="protein sequence ID" value="WNM59137.1"/>
    <property type="molecule type" value="Genomic_DNA"/>
</dbReference>
<dbReference type="SMART" id="SM00387">
    <property type="entry name" value="HATPase_c"/>
    <property type="match status" value="1"/>
</dbReference>
<evidence type="ECO:0000256" key="2">
    <source>
        <dbReference type="ARBA" id="ARBA00012438"/>
    </source>
</evidence>
<dbReference type="Gene3D" id="1.10.287.130">
    <property type="match status" value="1"/>
</dbReference>
<dbReference type="InterPro" id="IPR029016">
    <property type="entry name" value="GAF-like_dom_sf"/>
</dbReference>
<dbReference type="GO" id="GO:0000155">
    <property type="term" value="F:phosphorelay sensor kinase activity"/>
    <property type="evidence" value="ECO:0007669"/>
    <property type="project" value="InterPro"/>
</dbReference>
<dbReference type="KEGG" id="nall:PP769_05065"/>
<dbReference type="InterPro" id="IPR003018">
    <property type="entry name" value="GAF"/>
</dbReference>
<comment type="catalytic activity">
    <reaction evidence="1">
        <text>ATP + protein L-histidine = ADP + protein N-phospho-L-histidine.</text>
        <dbReference type="EC" id="2.7.13.3"/>
    </reaction>
</comment>
<evidence type="ECO:0000256" key="6">
    <source>
        <dbReference type="ARBA" id="ARBA00022777"/>
    </source>
</evidence>
<dbReference type="PRINTS" id="PR00344">
    <property type="entry name" value="BCTRLSENSOR"/>
</dbReference>
<evidence type="ECO:0000259" key="9">
    <source>
        <dbReference type="PROSITE" id="PS50109"/>
    </source>
</evidence>
<dbReference type="InterPro" id="IPR036097">
    <property type="entry name" value="HisK_dim/P_sf"/>
</dbReference>
<evidence type="ECO:0000256" key="7">
    <source>
        <dbReference type="ARBA" id="ARBA00022840"/>
    </source>
</evidence>
<dbReference type="InterPro" id="IPR005467">
    <property type="entry name" value="His_kinase_dom"/>
</dbReference>
<keyword evidence="8" id="KW-0902">Two-component regulatory system</keyword>
<dbReference type="EC" id="2.7.13.3" evidence="2"/>
<keyword evidence="5" id="KW-0547">Nucleotide-binding</keyword>
<dbReference type="RefSeq" id="WP_312645823.1">
    <property type="nucleotide sequence ID" value="NZ_CP116967.1"/>
</dbReference>
<dbReference type="Pfam" id="PF13185">
    <property type="entry name" value="GAF_2"/>
    <property type="match status" value="1"/>
</dbReference>
<keyword evidence="3" id="KW-0597">Phosphoprotein</keyword>
<dbReference type="AlphaFoldDB" id="A0AA96GDJ2"/>
<feature type="domain" description="Histidine kinase" evidence="9">
    <location>
        <begin position="379"/>
        <end position="589"/>
    </location>
</feature>
<dbReference type="PANTHER" id="PTHR43065:SF10">
    <property type="entry name" value="PEROXIDE STRESS-ACTIVATED HISTIDINE KINASE MAK3"/>
    <property type="match status" value="1"/>
</dbReference>
<dbReference type="Gene3D" id="3.30.450.40">
    <property type="match status" value="2"/>
</dbReference>
<name>A0AA96GDJ2_9BACT</name>
<keyword evidence="7 10" id="KW-0067">ATP-binding</keyword>
<dbReference type="SUPFAM" id="SSF55874">
    <property type="entry name" value="ATPase domain of HSP90 chaperone/DNA topoisomerase II/histidine kinase"/>
    <property type="match status" value="1"/>
</dbReference>
<evidence type="ECO:0000256" key="4">
    <source>
        <dbReference type="ARBA" id="ARBA00022679"/>
    </source>
</evidence>
<reference evidence="10 11" key="1">
    <citation type="submission" date="2023-01" db="EMBL/GenBank/DDBJ databases">
        <title>Cultivation and genomic characterization of new, ubiquitous marine nitrite-oxidizing bacteria from the Nitrospirales.</title>
        <authorList>
            <person name="Mueller A.J."/>
            <person name="Daebeler A."/>
            <person name="Herbold C.W."/>
            <person name="Kirkegaard R.H."/>
            <person name="Daims H."/>
        </authorList>
    </citation>
    <scope>NUCLEOTIDE SEQUENCE [LARGE SCALE GENOMIC DNA]</scope>
    <source>
        <strain evidence="10 11">VA</strain>
    </source>
</reference>
<protein>
    <recommendedName>
        <fullName evidence="2">histidine kinase</fullName>
        <ecNumber evidence="2">2.7.13.3</ecNumber>
    </recommendedName>
</protein>
<keyword evidence="11" id="KW-1185">Reference proteome</keyword>
<evidence type="ECO:0000313" key="11">
    <source>
        <dbReference type="Proteomes" id="UP001302719"/>
    </source>
</evidence>
<dbReference type="InterPro" id="IPR004358">
    <property type="entry name" value="Sig_transdc_His_kin-like_C"/>
</dbReference>
<evidence type="ECO:0000256" key="1">
    <source>
        <dbReference type="ARBA" id="ARBA00000085"/>
    </source>
</evidence>
<evidence type="ECO:0000313" key="10">
    <source>
        <dbReference type="EMBL" id="WNM59137.1"/>
    </source>
</evidence>
<organism evidence="10 11">
    <name type="scientific">Candidatus Nitrospira allomarina</name>
    <dbReference type="NCBI Taxonomy" id="3020900"/>
    <lineage>
        <taxon>Bacteria</taxon>
        <taxon>Pseudomonadati</taxon>
        <taxon>Nitrospirota</taxon>
        <taxon>Nitrospiria</taxon>
        <taxon>Nitrospirales</taxon>
        <taxon>Nitrospiraceae</taxon>
        <taxon>Nitrospira</taxon>
    </lineage>
</organism>
<dbReference type="Gene3D" id="3.30.565.10">
    <property type="entry name" value="Histidine kinase-like ATPase, C-terminal domain"/>
    <property type="match status" value="1"/>
</dbReference>
<dbReference type="InterPro" id="IPR036890">
    <property type="entry name" value="HATPase_C_sf"/>
</dbReference>